<dbReference type="AlphaFoldDB" id="A0AB34K580"/>
<comment type="caution">
    <text evidence="1">The sequence shown here is derived from an EMBL/GenBank/DDBJ whole genome shotgun (WGS) entry which is preliminary data.</text>
</comment>
<dbReference type="EMBL" id="JBGBPQ010000002">
    <property type="protein sequence ID" value="KAL1528136.1"/>
    <property type="molecule type" value="Genomic_DNA"/>
</dbReference>
<evidence type="ECO:0000313" key="1">
    <source>
        <dbReference type="EMBL" id="KAL1528136.1"/>
    </source>
</evidence>
<dbReference type="InterPro" id="IPR029062">
    <property type="entry name" value="Class_I_gatase-like"/>
</dbReference>
<dbReference type="PANTHER" id="PTHR43068">
    <property type="entry name" value="SLR1854 PROTEIN"/>
    <property type="match status" value="1"/>
</dbReference>
<name>A0AB34K580_PRYPA</name>
<organism evidence="1 2">
    <name type="scientific">Prymnesium parvum</name>
    <name type="common">Toxic golden alga</name>
    <dbReference type="NCBI Taxonomy" id="97485"/>
    <lineage>
        <taxon>Eukaryota</taxon>
        <taxon>Haptista</taxon>
        <taxon>Haptophyta</taxon>
        <taxon>Prymnesiophyceae</taxon>
        <taxon>Prymnesiales</taxon>
        <taxon>Prymnesiaceae</taxon>
        <taxon>Prymnesium</taxon>
    </lineage>
</organism>
<dbReference type="InterPro" id="IPR032633">
    <property type="entry name" value="ThiJ-like"/>
</dbReference>
<dbReference type="Gene3D" id="3.40.50.880">
    <property type="match status" value="1"/>
</dbReference>
<accession>A0AB34K580</accession>
<dbReference type="Pfam" id="PF17124">
    <property type="entry name" value="ThiJ_like"/>
    <property type="match status" value="1"/>
</dbReference>
<gene>
    <name evidence="1" type="ORF">AB1Y20_009498</name>
</gene>
<evidence type="ECO:0008006" key="3">
    <source>
        <dbReference type="Google" id="ProtNLM"/>
    </source>
</evidence>
<proteinExistence type="predicted"/>
<sequence length="259" mass="28635">MPTPRRVLVPLPSRDFDPTEAAVPWKRLTDAGHDVVFATPCAQPAQADPIMLSGVGLWLWKPLLRAEPYGVACYEQMVRSAAFGAPLRWDAVDADEYHALLLPGGHAKGMREYLESRELQAVVARFFAARRPVGAICHGTLLVARSISPLTGKSVLHGLKSTGLQRRQEWAAYLLTALYMGKYYRTYDVAMETELRSFLADPANDYLPGPLPLKRDSPSDLSAGFTVLDANYPYLSARWPGDANKFAADFLTLIEGLKE</sequence>
<evidence type="ECO:0000313" key="2">
    <source>
        <dbReference type="Proteomes" id="UP001515480"/>
    </source>
</evidence>
<dbReference type="SUPFAM" id="SSF52317">
    <property type="entry name" value="Class I glutamine amidotransferase-like"/>
    <property type="match status" value="1"/>
</dbReference>
<reference evidence="1 2" key="1">
    <citation type="journal article" date="2024" name="Science">
        <title>Giant polyketide synthase enzymes in the biosynthesis of giant marine polyether toxins.</title>
        <authorList>
            <person name="Fallon T.R."/>
            <person name="Shende V.V."/>
            <person name="Wierzbicki I.H."/>
            <person name="Pendleton A.L."/>
            <person name="Watervoot N.F."/>
            <person name="Auber R.P."/>
            <person name="Gonzalez D.J."/>
            <person name="Wisecaver J.H."/>
            <person name="Moore B.S."/>
        </authorList>
    </citation>
    <scope>NUCLEOTIDE SEQUENCE [LARGE SCALE GENOMIC DNA]</scope>
    <source>
        <strain evidence="1 2">12B1</strain>
    </source>
</reference>
<protein>
    <recommendedName>
        <fullName evidence="3">DJ-1/PfpI domain-containing protein</fullName>
    </recommendedName>
</protein>
<dbReference type="PANTHER" id="PTHR43068:SF1">
    <property type="entry name" value="SLR1854 PROTEIN"/>
    <property type="match status" value="1"/>
</dbReference>
<keyword evidence="2" id="KW-1185">Reference proteome</keyword>
<dbReference type="Proteomes" id="UP001515480">
    <property type="component" value="Unassembled WGS sequence"/>
</dbReference>